<dbReference type="Pfam" id="PF00501">
    <property type="entry name" value="AMP-binding"/>
    <property type="match status" value="1"/>
</dbReference>
<name>A0ABT3ST70_9GAMM</name>
<dbReference type="InterPro" id="IPR025110">
    <property type="entry name" value="AMP-bd_C"/>
</dbReference>
<dbReference type="InterPro" id="IPR000873">
    <property type="entry name" value="AMP-dep_synth/lig_dom"/>
</dbReference>
<evidence type="ECO:0000256" key="2">
    <source>
        <dbReference type="ARBA" id="ARBA00022598"/>
    </source>
</evidence>
<dbReference type="EMBL" id="SHNP01000002">
    <property type="protein sequence ID" value="MCX2973069.1"/>
    <property type="molecule type" value="Genomic_DNA"/>
</dbReference>
<reference evidence="7" key="1">
    <citation type="submission" date="2019-02" db="EMBL/GenBank/DDBJ databases">
        <authorList>
            <person name="Li S.-H."/>
        </authorList>
    </citation>
    <scope>NUCLEOTIDE SEQUENCE</scope>
    <source>
        <strain evidence="7">IMCC8485</strain>
    </source>
</reference>
<evidence type="ECO:0000256" key="4">
    <source>
        <dbReference type="ARBA" id="ARBA00022840"/>
    </source>
</evidence>
<accession>A0ABT3ST70</accession>
<evidence type="ECO:0000256" key="1">
    <source>
        <dbReference type="ARBA" id="ARBA00006432"/>
    </source>
</evidence>
<keyword evidence="3" id="KW-0547">Nucleotide-binding</keyword>
<evidence type="ECO:0000259" key="6">
    <source>
        <dbReference type="Pfam" id="PF13193"/>
    </source>
</evidence>
<organism evidence="7 8">
    <name type="scientific">Candidatus Seongchinamella marina</name>
    <dbReference type="NCBI Taxonomy" id="2518990"/>
    <lineage>
        <taxon>Bacteria</taxon>
        <taxon>Pseudomonadati</taxon>
        <taxon>Pseudomonadota</taxon>
        <taxon>Gammaproteobacteria</taxon>
        <taxon>Cellvibrionales</taxon>
        <taxon>Halieaceae</taxon>
        <taxon>Seongchinamella</taxon>
    </lineage>
</organism>
<evidence type="ECO:0000256" key="3">
    <source>
        <dbReference type="ARBA" id="ARBA00022741"/>
    </source>
</evidence>
<dbReference type="PROSITE" id="PS00455">
    <property type="entry name" value="AMP_BINDING"/>
    <property type="match status" value="1"/>
</dbReference>
<dbReference type="Proteomes" id="UP001143307">
    <property type="component" value="Unassembled WGS sequence"/>
</dbReference>
<comment type="similarity">
    <text evidence="1">Belongs to the ATP-dependent AMP-binding enzyme family.</text>
</comment>
<dbReference type="Gene3D" id="3.30.300.30">
    <property type="match status" value="1"/>
</dbReference>
<proteinExistence type="inferred from homology"/>
<comment type="caution">
    <text evidence="7">The sequence shown here is derived from an EMBL/GenBank/DDBJ whole genome shotgun (WGS) entry which is preliminary data.</text>
</comment>
<feature type="domain" description="AMP-binding enzyme C-terminal" evidence="6">
    <location>
        <begin position="433"/>
        <end position="510"/>
    </location>
</feature>
<keyword evidence="8" id="KW-1185">Reference proteome</keyword>
<evidence type="ECO:0000259" key="5">
    <source>
        <dbReference type="Pfam" id="PF00501"/>
    </source>
</evidence>
<dbReference type="InterPro" id="IPR042099">
    <property type="entry name" value="ANL_N_sf"/>
</dbReference>
<dbReference type="SUPFAM" id="SSF56801">
    <property type="entry name" value="Acetyl-CoA synthetase-like"/>
    <property type="match status" value="1"/>
</dbReference>
<dbReference type="InterPro" id="IPR020845">
    <property type="entry name" value="AMP-binding_CS"/>
</dbReference>
<keyword evidence="4" id="KW-0067">ATP-binding</keyword>
<keyword evidence="2" id="KW-0436">Ligase</keyword>
<dbReference type="PANTHER" id="PTHR43107:SF15">
    <property type="entry name" value="FATTY ACID TRANSPORT PROTEIN 3, ISOFORM A"/>
    <property type="match status" value="1"/>
</dbReference>
<dbReference type="InterPro" id="IPR045851">
    <property type="entry name" value="AMP-bd_C_sf"/>
</dbReference>
<evidence type="ECO:0000313" key="7">
    <source>
        <dbReference type="EMBL" id="MCX2973069.1"/>
    </source>
</evidence>
<sequence length="537" mass="59906">MKLKLERNEDRLFGKILMEQAKDCPHRPFLVTESSSTSFAEAEEQTNRLAAGLAELGVTRGDRVVLLLANRPELVLLTLATNKLSAVWVPINADYRGEWLLEAISGSKPTVIVTEQKFVPRLQEIQDRLPSAQIVLIGDSEDTALPIAATYQQLLAKQPLTPDYSNQNYGDTSAILWTSGTTGKSKGVLQSYNAWIRAIVDGASIQYDSAEDDICYCALPLYNAGAWITCVYRALIDGITLVIEDKFSVSEYWHRINRFGATQTFGIGAMGSFLMNAPESPEDANNTLRKAFIVPIAPDIWKSFEQRFNLELISSGMGMSECMMIMNQLECPASTPTYALGRPVADIDVKLCDDDGNEVTAGEPGEICIRPKKPHTIFSGYFDNPEGTAAAFRGDWFLSGDMARMDPETGIYFFTDRKKDAVRFAGRNISTLEVESVARRHPEVADVAAFGIPSKEIDSEDELKLNVIRATGSDLSAEQICQFINDRAPYFFVPRYLDFVEELPYTPTQKVQKFELRKRGNSDNTWDLQASDFKVKR</sequence>
<protein>
    <submittedName>
        <fullName evidence="7">AMP-binding protein</fullName>
    </submittedName>
</protein>
<dbReference type="Pfam" id="PF13193">
    <property type="entry name" value="AMP-binding_C"/>
    <property type="match status" value="1"/>
</dbReference>
<dbReference type="RefSeq" id="WP_279252028.1">
    <property type="nucleotide sequence ID" value="NZ_SHNP01000002.1"/>
</dbReference>
<evidence type="ECO:0000313" key="8">
    <source>
        <dbReference type="Proteomes" id="UP001143307"/>
    </source>
</evidence>
<dbReference type="Gene3D" id="3.40.50.12780">
    <property type="entry name" value="N-terminal domain of ligase-like"/>
    <property type="match status" value="1"/>
</dbReference>
<gene>
    <name evidence="7" type="ORF">EYC87_05645</name>
</gene>
<feature type="domain" description="AMP-dependent synthetase/ligase" evidence="5">
    <location>
        <begin position="19"/>
        <end position="382"/>
    </location>
</feature>
<dbReference type="PANTHER" id="PTHR43107">
    <property type="entry name" value="LONG-CHAIN FATTY ACID TRANSPORT PROTEIN"/>
    <property type="match status" value="1"/>
</dbReference>